<gene>
    <name evidence="8" type="ORF">WG616_01755</name>
</gene>
<dbReference type="Pfam" id="PF08352">
    <property type="entry name" value="oligo_HPY"/>
    <property type="match status" value="1"/>
</dbReference>
<evidence type="ECO:0000259" key="7">
    <source>
        <dbReference type="PROSITE" id="PS50893"/>
    </source>
</evidence>
<keyword evidence="2" id="KW-0813">Transport</keyword>
<evidence type="ECO:0000313" key="9">
    <source>
        <dbReference type="Proteomes" id="UP001460679"/>
    </source>
</evidence>
<dbReference type="Gene3D" id="3.40.50.300">
    <property type="entry name" value="P-loop containing nucleotide triphosphate hydrolases"/>
    <property type="match status" value="2"/>
</dbReference>
<dbReference type="InterPro" id="IPR050319">
    <property type="entry name" value="ABC_transp_ATP-bind"/>
</dbReference>
<dbReference type="SUPFAM" id="SSF52540">
    <property type="entry name" value="P-loop containing nucleoside triphosphate hydrolases"/>
    <property type="match status" value="2"/>
</dbReference>
<feature type="coiled-coil region" evidence="5">
    <location>
        <begin position="399"/>
        <end position="530"/>
    </location>
</feature>
<dbReference type="InterPro" id="IPR003439">
    <property type="entry name" value="ABC_transporter-like_ATP-bd"/>
</dbReference>
<evidence type="ECO:0000256" key="1">
    <source>
        <dbReference type="ARBA" id="ARBA00005417"/>
    </source>
</evidence>
<dbReference type="Pfam" id="PF00005">
    <property type="entry name" value="ABC_tran"/>
    <property type="match status" value="2"/>
</dbReference>
<accession>A0ABZ2RM36</accession>
<evidence type="ECO:0000256" key="4">
    <source>
        <dbReference type="ARBA" id="ARBA00022840"/>
    </source>
</evidence>
<feature type="coiled-coil region" evidence="5">
    <location>
        <begin position="261"/>
        <end position="288"/>
    </location>
</feature>
<dbReference type="InterPro" id="IPR003593">
    <property type="entry name" value="AAA+_ATPase"/>
</dbReference>
<dbReference type="SMART" id="SM00382">
    <property type="entry name" value="AAA"/>
    <property type="match status" value="1"/>
</dbReference>
<protein>
    <submittedName>
        <fullName evidence="8">ATP-binding cassette domain-containing protein</fullName>
    </submittedName>
</protein>
<dbReference type="PROSITE" id="PS00211">
    <property type="entry name" value="ABC_TRANSPORTER_1"/>
    <property type="match status" value="1"/>
</dbReference>
<dbReference type="InterPro" id="IPR017871">
    <property type="entry name" value="ABC_transporter-like_CS"/>
</dbReference>
<keyword evidence="3" id="KW-0547">Nucleotide-binding</keyword>
<evidence type="ECO:0000256" key="5">
    <source>
        <dbReference type="SAM" id="Coils"/>
    </source>
</evidence>
<dbReference type="PANTHER" id="PTHR43776">
    <property type="entry name" value="TRANSPORT ATP-BINDING PROTEIN"/>
    <property type="match status" value="1"/>
</dbReference>
<keyword evidence="5" id="KW-0175">Coiled coil</keyword>
<sequence>MNNKKVILEIDNLKKYFVNGSNVNKAVDSVSFNLHESEIIGLIGESGSGKTTVGRSLMRLYDDYNGFVRLDGKIISGKRISRDRQKFLRRNIQMIFQDPHASLNGQKNIFSTLKEPLIVNGVMRDKLKNIFSDWRYVKKNFRFTFKHKAQEYEIINLNAFNEKATVLVDKWSKKFNDMSFSDDVSIEDNFNKIFAFAEEKQSMESEVINVMYTNTNKLLNFYYQKQKDYREDKIDADEIKLRQAQQKFDLAKMQAKYSLQQQKAFEELKNNQKLLHEAKENLKEHIAVSKNTFLNFAQEFKNERSMLKNSRLLATDLDFYTYSYKRETLNQAVYKFIKTKKSELKYLELEEIKELVKELKKYILSFYSKKLNKKSEKLTKHQIKEIVDQEFNFEYDLYLQKSSENEQNLKQKVRELEILVKANKAVLKDKTHKPQITKEQLQQKRNDYEQAEKAFEIIYENFLVTNRQIVEETNEKIKQINVTYYDLRKKIDDLNKEFKKSFEKFRNYLKEQADQKLNQATSEADKKQIKKQLKFDLINYKTIVENKLETQKSFAIEYKYLVKDIKNIDLLLGIRKNLIDLLFKDRFPKLRYIYANYFYIFFAWFRIQNLLYKTIIYKALEDVGLLKQFAYRYPHEFSGGQRQRIVIARALITQPKVIIADEPIASLDISIQAQVVNLLKDLCKEKQIGLVFIAHDLSMIEYIADRVQIMHLGKIVESGNTEEIYNHPVHPYTINLFKAIPKISNANEKFENVSFELDYLAEQKFPNVPKNFKINAKHFVYGTSSQVKKWTKDLAETQSVEAENNDSSFEELLINDEEKK</sequence>
<dbReference type="RefSeq" id="WP_338867150.1">
    <property type="nucleotide sequence ID" value="NZ_CP148066.1"/>
</dbReference>
<comment type="similarity">
    <text evidence="1">Belongs to the ABC transporter superfamily.</text>
</comment>
<dbReference type="GO" id="GO:0005524">
    <property type="term" value="F:ATP binding"/>
    <property type="evidence" value="ECO:0007669"/>
    <property type="project" value="UniProtKB-KW"/>
</dbReference>
<evidence type="ECO:0000256" key="6">
    <source>
        <dbReference type="SAM" id="MobiDB-lite"/>
    </source>
</evidence>
<dbReference type="PROSITE" id="PS50893">
    <property type="entry name" value="ABC_TRANSPORTER_2"/>
    <property type="match status" value="1"/>
</dbReference>
<feature type="region of interest" description="Disordered" evidence="6">
    <location>
        <begin position="800"/>
        <end position="820"/>
    </location>
</feature>
<dbReference type="Proteomes" id="UP001460679">
    <property type="component" value="Chromosome"/>
</dbReference>
<keyword evidence="4 8" id="KW-0067">ATP-binding</keyword>
<evidence type="ECO:0000256" key="2">
    <source>
        <dbReference type="ARBA" id="ARBA00022448"/>
    </source>
</evidence>
<dbReference type="InterPro" id="IPR013563">
    <property type="entry name" value="Oligopep_ABC_C"/>
</dbReference>
<dbReference type="EMBL" id="CP148066">
    <property type="protein sequence ID" value="WXL28081.1"/>
    <property type="molecule type" value="Genomic_DNA"/>
</dbReference>
<organism evidence="8 9">
    <name type="scientific">[Mycoplasma] gypis</name>
    <dbReference type="NCBI Taxonomy" id="92404"/>
    <lineage>
        <taxon>Bacteria</taxon>
        <taxon>Bacillati</taxon>
        <taxon>Mycoplasmatota</taxon>
        <taxon>Mycoplasmoidales</taxon>
        <taxon>Metamycoplasmataceae</taxon>
        <taxon>Metamycoplasma</taxon>
    </lineage>
</organism>
<proteinExistence type="inferred from homology"/>
<dbReference type="PANTHER" id="PTHR43776:SF7">
    <property type="entry name" value="D,D-DIPEPTIDE TRANSPORT ATP-BINDING PROTEIN DDPF-RELATED"/>
    <property type="match status" value="1"/>
</dbReference>
<evidence type="ECO:0000256" key="3">
    <source>
        <dbReference type="ARBA" id="ARBA00022741"/>
    </source>
</evidence>
<name>A0ABZ2RM36_9BACT</name>
<feature type="domain" description="ABC transporter" evidence="7">
    <location>
        <begin position="8"/>
        <end position="737"/>
    </location>
</feature>
<keyword evidence="9" id="KW-1185">Reference proteome</keyword>
<reference evidence="8" key="1">
    <citation type="submission" date="2024-03" db="EMBL/GenBank/DDBJ databases">
        <title>Complete genome sequence of Mycoplasma gypis type strain B1/T1.</title>
        <authorList>
            <person name="Spergser J."/>
        </authorList>
    </citation>
    <scope>NUCLEOTIDE SEQUENCE [LARGE SCALE GENOMIC DNA]</scope>
    <source>
        <strain evidence="8">B1/T1</strain>
    </source>
</reference>
<dbReference type="InterPro" id="IPR027417">
    <property type="entry name" value="P-loop_NTPase"/>
</dbReference>
<evidence type="ECO:0000313" key="8">
    <source>
        <dbReference type="EMBL" id="WXL28081.1"/>
    </source>
</evidence>